<gene>
    <name evidence="2" type="ORF">D0C36_04375</name>
</gene>
<dbReference type="PANTHER" id="PTHR10928:SF2">
    <property type="entry name" value="SUPPRESSOR OF FUSED HOMOLOG"/>
    <property type="match status" value="1"/>
</dbReference>
<evidence type="ECO:0000259" key="1">
    <source>
        <dbReference type="Pfam" id="PF05076"/>
    </source>
</evidence>
<dbReference type="InterPro" id="IPR037181">
    <property type="entry name" value="SUFU_N"/>
</dbReference>
<evidence type="ECO:0000313" key="3">
    <source>
        <dbReference type="Proteomes" id="UP000264217"/>
    </source>
</evidence>
<feature type="domain" description="Suppressor of fused-like" evidence="1">
    <location>
        <begin position="47"/>
        <end position="215"/>
    </location>
</feature>
<name>A0A372NYN9_9SPHI</name>
<reference evidence="2 3" key="1">
    <citation type="submission" date="2018-08" db="EMBL/GenBank/DDBJ databases">
        <title>Mucilaginibacter sp. MYSH2.</title>
        <authorList>
            <person name="Seo T."/>
        </authorList>
    </citation>
    <scope>NUCLEOTIDE SEQUENCE [LARGE SCALE GENOMIC DNA]</scope>
    <source>
        <strain evidence="2 3">MYSH2</strain>
    </source>
</reference>
<dbReference type="GO" id="GO:0005737">
    <property type="term" value="C:cytoplasm"/>
    <property type="evidence" value="ECO:0007669"/>
    <property type="project" value="TreeGrafter"/>
</dbReference>
<sequence>MTTEEYKAQFNEDEAVGWLAIDKPLEQLYPNQEPQHYAPNLHFIAGGTEPLDGISVYKSDKQEPHFHYVTYGFSDLYYNPEQAGKDFSKYGFELTFRLKKKSDDDNVTWACNLMQNLAKYVFKSGKWFEEYHVIPANGPIRLDYDTDIVAVAFVLDPELGEIDTPNGHVQFLQMVGLTSAEFDAFKTNPTLGETEKIINLLRDGNTLLITDLDRKTSVL</sequence>
<dbReference type="InterPro" id="IPR007768">
    <property type="entry name" value="Suppressor_of_fused"/>
</dbReference>
<dbReference type="EMBL" id="QWDC01000001">
    <property type="protein sequence ID" value="RFZ94779.1"/>
    <property type="molecule type" value="Genomic_DNA"/>
</dbReference>
<proteinExistence type="predicted"/>
<dbReference type="RefSeq" id="WP_117390337.1">
    <property type="nucleotide sequence ID" value="NZ_QWDC01000001.1"/>
</dbReference>
<dbReference type="PANTHER" id="PTHR10928">
    <property type="entry name" value="SUPPRESSOR OF FUSED"/>
    <property type="match status" value="1"/>
</dbReference>
<dbReference type="OrthoDB" id="9023549at2"/>
<dbReference type="Pfam" id="PF05076">
    <property type="entry name" value="SUFU"/>
    <property type="match status" value="1"/>
</dbReference>
<protein>
    <submittedName>
        <fullName evidence="2">Suppressor of fused domain protein</fullName>
    </submittedName>
</protein>
<dbReference type="AlphaFoldDB" id="A0A372NYN9"/>
<organism evidence="2 3">
    <name type="scientific">Mucilaginibacter conchicola</name>
    <dbReference type="NCBI Taxonomy" id="2303333"/>
    <lineage>
        <taxon>Bacteria</taxon>
        <taxon>Pseudomonadati</taxon>
        <taxon>Bacteroidota</taxon>
        <taxon>Sphingobacteriia</taxon>
        <taxon>Sphingobacteriales</taxon>
        <taxon>Sphingobacteriaceae</taxon>
        <taxon>Mucilaginibacter</taxon>
    </lineage>
</organism>
<dbReference type="SUPFAM" id="SSF103359">
    <property type="entry name" value="Suppressor of Fused, N-terminal domain"/>
    <property type="match status" value="1"/>
</dbReference>
<evidence type="ECO:0000313" key="2">
    <source>
        <dbReference type="EMBL" id="RFZ94779.1"/>
    </source>
</evidence>
<comment type="caution">
    <text evidence="2">The sequence shown here is derived from an EMBL/GenBank/DDBJ whole genome shotgun (WGS) entry which is preliminary data.</text>
</comment>
<keyword evidence="3" id="KW-1185">Reference proteome</keyword>
<dbReference type="InterPro" id="IPR020941">
    <property type="entry name" value="SUFU-like_domain"/>
</dbReference>
<accession>A0A372NYN9</accession>
<dbReference type="Proteomes" id="UP000264217">
    <property type="component" value="Unassembled WGS sequence"/>
</dbReference>